<evidence type="ECO:0000313" key="1">
    <source>
        <dbReference type="EMBL" id="KKM91205.1"/>
    </source>
</evidence>
<reference evidence="1" key="1">
    <citation type="journal article" date="2015" name="Nature">
        <title>Complex archaea that bridge the gap between prokaryotes and eukaryotes.</title>
        <authorList>
            <person name="Spang A."/>
            <person name="Saw J.H."/>
            <person name="Jorgensen S.L."/>
            <person name="Zaremba-Niedzwiedzka K."/>
            <person name="Martijn J."/>
            <person name="Lind A.E."/>
            <person name="van Eijk R."/>
            <person name="Schleper C."/>
            <person name="Guy L."/>
            <person name="Ettema T.J."/>
        </authorList>
    </citation>
    <scope>NUCLEOTIDE SEQUENCE</scope>
</reference>
<accession>A0A0F9NQS5</accession>
<dbReference type="AlphaFoldDB" id="A0A0F9NQS5"/>
<proteinExistence type="predicted"/>
<dbReference type="EMBL" id="LAZR01006568">
    <property type="protein sequence ID" value="KKM91205.1"/>
    <property type="molecule type" value="Genomic_DNA"/>
</dbReference>
<organism evidence="1">
    <name type="scientific">marine sediment metagenome</name>
    <dbReference type="NCBI Taxonomy" id="412755"/>
    <lineage>
        <taxon>unclassified sequences</taxon>
        <taxon>metagenomes</taxon>
        <taxon>ecological metagenomes</taxon>
    </lineage>
</organism>
<gene>
    <name evidence="1" type="ORF">LCGC14_1230970</name>
</gene>
<protein>
    <submittedName>
        <fullName evidence="1">Uncharacterized protein</fullName>
    </submittedName>
</protein>
<sequence length="80" mass="8621">MNIENLSANLQAESASQVKEILESFIEQGVVPEQIGIGVHPDGKLDVLIGSTEIGTIVRYFGETNGQEFVKTEFVPASIS</sequence>
<name>A0A0F9NQS5_9ZZZZ</name>
<comment type="caution">
    <text evidence="1">The sequence shown here is derived from an EMBL/GenBank/DDBJ whole genome shotgun (WGS) entry which is preliminary data.</text>
</comment>